<feature type="compositionally biased region" description="Polar residues" evidence="1">
    <location>
        <begin position="1"/>
        <end position="11"/>
    </location>
</feature>
<feature type="region of interest" description="Disordered" evidence="1">
    <location>
        <begin position="62"/>
        <end position="90"/>
    </location>
</feature>
<sequence length="129" mass="14656">MADSTRQQTSIREVEESLTKKMKESQAKLEQAIAGLRDMIAALANQQLRDMIATLANQQLWDRQEQSGDNSDRGCPRSNHADDHSTDSSFSTRLTKVDFPKFNGENVKDWLYKCDQFFSLDNTSPVVKV</sequence>
<evidence type="ECO:0000313" key="2">
    <source>
        <dbReference type="EMBL" id="DAD25399.1"/>
    </source>
</evidence>
<reference evidence="2 3" key="1">
    <citation type="journal article" date="2020" name="Mol. Biol. Evol.">
        <title>Distinct Expression and Methylation Patterns for Genes with Different Fates following a Single Whole-Genome Duplication in Flowering Plants.</title>
        <authorList>
            <person name="Shi T."/>
            <person name="Rahmani R.S."/>
            <person name="Gugger P.F."/>
            <person name="Wang M."/>
            <person name="Li H."/>
            <person name="Zhang Y."/>
            <person name="Li Z."/>
            <person name="Wang Q."/>
            <person name="Van de Peer Y."/>
            <person name="Marchal K."/>
            <person name="Chen J."/>
        </authorList>
    </citation>
    <scope>NUCLEOTIDE SEQUENCE [LARGE SCALE GENOMIC DNA]</scope>
    <source>
        <tissue evidence="2">Leaf</tissue>
    </source>
</reference>
<feature type="region of interest" description="Disordered" evidence="1">
    <location>
        <begin position="1"/>
        <end position="24"/>
    </location>
</feature>
<comment type="caution">
    <text evidence="2">The sequence shown here is derived from an EMBL/GenBank/DDBJ whole genome shotgun (WGS) entry which is preliminary data.</text>
</comment>
<protein>
    <submittedName>
        <fullName evidence="2">Uncharacterized protein</fullName>
    </submittedName>
</protein>
<proteinExistence type="predicted"/>
<accession>A0A822Y274</accession>
<name>A0A822Y274_NELNU</name>
<organism evidence="2 3">
    <name type="scientific">Nelumbo nucifera</name>
    <name type="common">Sacred lotus</name>
    <dbReference type="NCBI Taxonomy" id="4432"/>
    <lineage>
        <taxon>Eukaryota</taxon>
        <taxon>Viridiplantae</taxon>
        <taxon>Streptophyta</taxon>
        <taxon>Embryophyta</taxon>
        <taxon>Tracheophyta</taxon>
        <taxon>Spermatophyta</taxon>
        <taxon>Magnoliopsida</taxon>
        <taxon>Proteales</taxon>
        <taxon>Nelumbonaceae</taxon>
        <taxon>Nelumbo</taxon>
    </lineage>
</organism>
<dbReference type="Proteomes" id="UP000607653">
    <property type="component" value="Unassembled WGS sequence"/>
</dbReference>
<dbReference type="AlphaFoldDB" id="A0A822Y274"/>
<keyword evidence="3" id="KW-1185">Reference proteome</keyword>
<evidence type="ECO:0000313" key="3">
    <source>
        <dbReference type="Proteomes" id="UP000607653"/>
    </source>
</evidence>
<feature type="compositionally biased region" description="Basic and acidic residues" evidence="1">
    <location>
        <begin position="12"/>
        <end position="24"/>
    </location>
</feature>
<evidence type="ECO:0000256" key="1">
    <source>
        <dbReference type="SAM" id="MobiDB-lite"/>
    </source>
</evidence>
<dbReference type="EMBL" id="DUZY01000001">
    <property type="protein sequence ID" value="DAD25399.1"/>
    <property type="molecule type" value="Genomic_DNA"/>
</dbReference>
<feature type="compositionally biased region" description="Basic and acidic residues" evidence="1">
    <location>
        <begin position="62"/>
        <end position="86"/>
    </location>
</feature>
<gene>
    <name evidence="2" type="ORF">HUJ06_026863</name>
</gene>